<dbReference type="EMBL" id="CABFNB010000121">
    <property type="protein sequence ID" value="VTZ63954.1"/>
    <property type="molecule type" value="Genomic_DNA"/>
</dbReference>
<dbReference type="AlphaFoldDB" id="A0A508X2F7"/>
<name>A0A508X2F7_9HYPH</name>
<evidence type="ECO:0000313" key="1">
    <source>
        <dbReference type="EMBL" id="VTZ63954.1"/>
    </source>
</evidence>
<protein>
    <submittedName>
        <fullName evidence="1">Uncharacterized protein</fullName>
    </submittedName>
</protein>
<accession>A0A508X2F7</accession>
<organism evidence="1">
    <name type="scientific">Sinorhizobium medicae</name>
    <dbReference type="NCBI Taxonomy" id="110321"/>
    <lineage>
        <taxon>Bacteria</taxon>
        <taxon>Pseudomonadati</taxon>
        <taxon>Pseudomonadota</taxon>
        <taxon>Alphaproteobacteria</taxon>
        <taxon>Hyphomicrobiales</taxon>
        <taxon>Rhizobiaceae</taxon>
        <taxon>Sinorhizobium/Ensifer group</taxon>
        <taxon>Sinorhizobium</taxon>
    </lineage>
</organism>
<gene>
    <name evidence="1" type="ORF">EMEDMD4_530161</name>
</gene>
<reference evidence="1" key="1">
    <citation type="submission" date="2019-06" db="EMBL/GenBank/DDBJ databases">
        <authorList>
            <person name="Le Quere A."/>
            <person name="Colella S."/>
        </authorList>
    </citation>
    <scope>NUCLEOTIDE SEQUENCE</scope>
    <source>
        <strain evidence="1">EmedicaeMD41</strain>
    </source>
</reference>
<dbReference type="Proteomes" id="UP000507954">
    <property type="component" value="Unassembled WGS sequence"/>
</dbReference>
<sequence length="191" mass="21117">MNDAVRENRMEFRPKDRAGLMVTEHTPLRRQPPAKAMGAPQSVHVSSARTAARLVRRPLDNGPLTRSRASAGEHLAQPSEQTWLFLDKHCADVARGRRCADGCTEMAVADDLMQLLVAQLEETPGFTVAVILHSGGPEDRVLEGNGDRRTITAHGRADSRWLILCLVQCREASVRVTLKELRPTLKALLAR</sequence>
<proteinExistence type="predicted"/>